<dbReference type="OrthoDB" id="437457at2759"/>
<dbReference type="Proteomes" id="UP000751190">
    <property type="component" value="Unassembled WGS sequence"/>
</dbReference>
<dbReference type="SUPFAM" id="SSF48452">
    <property type="entry name" value="TPR-like"/>
    <property type="match status" value="2"/>
</dbReference>
<organism evidence="2 3">
    <name type="scientific">Diacronema lutheri</name>
    <name type="common">Unicellular marine alga</name>
    <name type="synonym">Monochrysis lutheri</name>
    <dbReference type="NCBI Taxonomy" id="2081491"/>
    <lineage>
        <taxon>Eukaryota</taxon>
        <taxon>Haptista</taxon>
        <taxon>Haptophyta</taxon>
        <taxon>Pavlovophyceae</taxon>
        <taxon>Pavlovales</taxon>
        <taxon>Pavlovaceae</taxon>
        <taxon>Diacronema</taxon>
    </lineage>
</organism>
<evidence type="ECO:0000256" key="1">
    <source>
        <dbReference type="SAM" id="MobiDB-lite"/>
    </source>
</evidence>
<feature type="region of interest" description="Disordered" evidence="1">
    <location>
        <begin position="538"/>
        <end position="559"/>
    </location>
</feature>
<name>A0A8J6C8U7_DIALT</name>
<evidence type="ECO:0000313" key="2">
    <source>
        <dbReference type="EMBL" id="KAG8460940.1"/>
    </source>
</evidence>
<comment type="caution">
    <text evidence="2">The sequence shown here is derived from an EMBL/GenBank/DDBJ whole genome shotgun (WGS) entry which is preliminary data.</text>
</comment>
<dbReference type="InterPro" id="IPR011990">
    <property type="entry name" value="TPR-like_helical_dom_sf"/>
</dbReference>
<gene>
    <name evidence="2" type="ORF">KFE25_010691</name>
</gene>
<protein>
    <submittedName>
        <fullName evidence="2">Uncharacterized protein</fullName>
    </submittedName>
</protein>
<reference evidence="2" key="1">
    <citation type="submission" date="2021-05" db="EMBL/GenBank/DDBJ databases">
        <title>The genome of the haptophyte Pavlova lutheri (Diacronema luteri, Pavlovales) - a model for lipid biosynthesis in eukaryotic algae.</title>
        <authorList>
            <person name="Hulatt C.J."/>
            <person name="Posewitz M.C."/>
        </authorList>
    </citation>
    <scope>NUCLEOTIDE SEQUENCE</scope>
    <source>
        <strain evidence="2">NIVA-4/92</strain>
    </source>
</reference>
<dbReference type="AlphaFoldDB" id="A0A8J6C8U7"/>
<proteinExistence type="predicted"/>
<evidence type="ECO:0000313" key="3">
    <source>
        <dbReference type="Proteomes" id="UP000751190"/>
    </source>
</evidence>
<dbReference type="PANTHER" id="PTHR47643">
    <property type="entry name" value="TPR DOMAIN PROTEIN (AFU_ORTHOLOGUE AFUA_5G12710)"/>
    <property type="match status" value="1"/>
</dbReference>
<dbReference type="PANTHER" id="PTHR47643:SF2">
    <property type="entry name" value="TPR DOMAIN PROTEIN (AFU_ORTHOLOGUE AFUA_5G12710)"/>
    <property type="match status" value="1"/>
</dbReference>
<keyword evidence="3" id="KW-1185">Reference proteome</keyword>
<accession>A0A8J6C8U7</accession>
<dbReference type="EMBL" id="JAGTXO010000029">
    <property type="protein sequence ID" value="KAG8460940.1"/>
    <property type="molecule type" value="Genomic_DNA"/>
</dbReference>
<dbReference type="InterPro" id="IPR053209">
    <property type="entry name" value="Gramillin-biosynth_MTr"/>
</dbReference>
<dbReference type="Gene3D" id="1.25.40.10">
    <property type="entry name" value="Tetratricopeptide repeat domain"/>
    <property type="match status" value="2"/>
</dbReference>
<sequence length="1157" mass="123804">MDRVSPEVAAKTLELMADPAALDTLRRSGLDLSRFGQKRSNAELMRSHEKLLADMRRARATGMVTFRIGTTNAMVDVKPAHAFASPRVASDLTPIHASALAVGVTHRGRALRGTIVGAPFVMTAAQLLLEDDCGDYVKLSVYNRVRSQAEADALFVVGRRLLVLEPFYKVMGDGTRGIRCDNPNEVIVLPADDGTLGGTSSAVARAEACKVEGNRHFAAVEFEEAVASYTSGLDELDSRGASGRLLALCYLNSSAYLLELGEPMRALEAANVALALLAVAEHAPPRPELGKALVRAGRAAAALSASSAARWAMLEAARITRADDGGAKLLALIGERPAATSSGGDGLGLLLRALHAGDGSAHARERPGAEPALHAIGASAAPERRGGAHCLLGAGAARTPMRSTELASARTAETKARGNALFVAGDFSGALACYEAAVRELGCASLAATLLANRAAAFLRIGTQPALLGALRDARAALAIDRNEQQPKARHRVVLALVALEWLSEAEAACDEALRALPSGEHARVFAELGARIAERRSSVASAASEQPRRARSSEPRPSVRGRLNEVLRAQGELPDTASAMCMENARMMLSMAMRAGGDDAKMRESLLFEGPLYDERVAPFHKEFSQAGLMPKQCDVKRCMTKLHSAYEHAVAIRMHELQMTSGPSSTRRNDSGPDALAFGDSCFVTVGDVLKRLRSNEPADIDWLLHAKHGSVREIGARPYEKELHHSFSNAPVTPTVMAAGRTHVAVGFVDLASLSASIKISGYGEASSAPTRWVGYEQSAYAVAKTAAIIAMMQRGASDDDVLQVWFSAAWSVGARASFRTALRDMLSPECPRVTGGLDGGAVPPTVLAFLRHWSLADVPLAAARTGWLDSWEGSCVSFIGNFRLARDRHALCAYMLCGQLLAAQVGSVVMFGMPDELGAVSPSESFLQTISFVELVNAPSSAVCDVIETCVRIVRGRIADLSREMRRGAIGVRLRLATLAPDSHALHAEIRSLQPHTLNWSNVPDYLPPAMFHAIARACSAAKDTVHVMYTMNWPIFPHGASHVEYAARCEPQKIKELFRGMVTGAHGAIAAQYGLLGWDKVMLVPPNSNIRDILDFGCMMSTHREWAAAFLARGGFAHSHQTMHSMPTFSVLHRADSTFALAFSYDPSVRVK</sequence>